<dbReference type="SUPFAM" id="SSF53474">
    <property type="entry name" value="alpha/beta-Hydrolases"/>
    <property type="match status" value="1"/>
</dbReference>
<name>A0A1H3NPC0_9RHOB</name>
<dbReference type="InterPro" id="IPR050300">
    <property type="entry name" value="GDXG_lipolytic_enzyme"/>
</dbReference>
<feature type="domain" description="Alpha/beta hydrolase fold-3" evidence="3">
    <location>
        <begin position="69"/>
        <end position="263"/>
    </location>
</feature>
<dbReference type="Proteomes" id="UP000198914">
    <property type="component" value="Unassembled WGS sequence"/>
</dbReference>
<sequence>MTWRDKVLALTSRAIVKQVLRLPLPWSVHRQAFRLVAPPLPVRGATFGMKDIAGVPCGMVTPTVVEGTLLWLHGGGFVLGSARSYVGLAAALARQSGYRVILPNYRLAPKHPFPAAPDDCLAVARVVASEGPFALGGDSAGGCLATVILSDLLRDGTPPRRLILASPVVDLDPERAVPDMSGELLFPLSILYRVARDYTRHADPKDPRVSPIYANVTGAPPTLIQCARGELLEGDTDALAARLRDGGADVTVQKTSGVPHVWQIFVDRTPKADRAVRRMADFLRGEA</sequence>
<reference evidence="5" key="1">
    <citation type="submission" date="2016-10" db="EMBL/GenBank/DDBJ databases">
        <authorList>
            <person name="Varghese N."/>
            <person name="Submissions S."/>
        </authorList>
    </citation>
    <scope>NUCLEOTIDE SEQUENCE [LARGE SCALE GENOMIC DNA]</scope>
    <source>
        <strain evidence="5">DSM 100420</strain>
    </source>
</reference>
<accession>A0A1H3NPC0</accession>
<dbReference type="InterPro" id="IPR013094">
    <property type="entry name" value="AB_hydrolase_3"/>
</dbReference>
<comment type="similarity">
    <text evidence="1">Belongs to the 'GDXG' lipolytic enzyme family.</text>
</comment>
<keyword evidence="2" id="KW-0378">Hydrolase</keyword>
<evidence type="ECO:0000313" key="4">
    <source>
        <dbReference type="EMBL" id="SDY90751.1"/>
    </source>
</evidence>
<dbReference type="PANTHER" id="PTHR48081">
    <property type="entry name" value="AB HYDROLASE SUPERFAMILY PROTEIN C4A8.06C"/>
    <property type="match status" value="1"/>
</dbReference>
<gene>
    <name evidence="4" type="ORF">SAMN05444004_10458</name>
</gene>
<dbReference type="InterPro" id="IPR029058">
    <property type="entry name" value="AB_hydrolase_fold"/>
</dbReference>
<protein>
    <submittedName>
        <fullName evidence="4">Acetyl esterase/lipase</fullName>
    </submittedName>
</protein>
<proteinExistence type="inferred from homology"/>
<dbReference type="PANTHER" id="PTHR48081:SF30">
    <property type="entry name" value="ACETYL-HYDROLASE LIPR-RELATED"/>
    <property type="match status" value="1"/>
</dbReference>
<organism evidence="4 5">
    <name type="scientific">Jannaschia faecimaris</name>
    <dbReference type="NCBI Taxonomy" id="1244108"/>
    <lineage>
        <taxon>Bacteria</taxon>
        <taxon>Pseudomonadati</taxon>
        <taxon>Pseudomonadota</taxon>
        <taxon>Alphaproteobacteria</taxon>
        <taxon>Rhodobacterales</taxon>
        <taxon>Roseobacteraceae</taxon>
        <taxon>Jannaschia</taxon>
    </lineage>
</organism>
<dbReference type="GO" id="GO:0004806">
    <property type="term" value="F:triacylglycerol lipase activity"/>
    <property type="evidence" value="ECO:0007669"/>
    <property type="project" value="TreeGrafter"/>
</dbReference>
<keyword evidence="5" id="KW-1185">Reference proteome</keyword>
<evidence type="ECO:0000256" key="2">
    <source>
        <dbReference type="ARBA" id="ARBA00022801"/>
    </source>
</evidence>
<evidence type="ECO:0000259" key="3">
    <source>
        <dbReference type="Pfam" id="PF07859"/>
    </source>
</evidence>
<evidence type="ECO:0000313" key="5">
    <source>
        <dbReference type="Proteomes" id="UP000198914"/>
    </source>
</evidence>
<dbReference type="STRING" id="1244108.SAMN05444004_10458"/>
<evidence type="ECO:0000256" key="1">
    <source>
        <dbReference type="ARBA" id="ARBA00010515"/>
    </source>
</evidence>
<dbReference type="Gene3D" id="3.40.50.1820">
    <property type="entry name" value="alpha/beta hydrolase"/>
    <property type="match status" value="1"/>
</dbReference>
<dbReference type="RefSeq" id="WP_170831367.1">
    <property type="nucleotide sequence ID" value="NZ_FNPX01000004.1"/>
</dbReference>
<dbReference type="EMBL" id="FNPX01000004">
    <property type="protein sequence ID" value="SDY90751.1"/>
    <property type="molecule type" value="Genomic_DNA"/>
</dbReference>
<dbReference type="Pfam" id="PF07859">
    <property type="entry name" value="Abhydrolase_3"/>
    <property type="match status" value="1"/>
</dbReference>
<dbReference type="AlphaFoldDB" id="A0A1H3NPC0"/>